<dbReference type="EMBL" id="CM046390">
    <property type="protein sequence ID" value="KAI8563757.1"/>
    <property type="molecule type" value="Genomic_DNA"/>
</dbReference>
<gene>
    <name evidence="1" type="ORF">RHMOL_Rhmol03G0133800</name>
</gene>
<protein>
    <submittedName>
        <fullName evidence="1">Uncharacterized protein</fullName>
    </submittedName>
</protein>
<dbReference type="Proteomes" id="UP001062846">
    <property type="component" value="Chromosome 3"/>
</dbReference>
<accession>A0ACC0PGC0</accession>
<reference evidence="1" key="1">
    <citation type="submission" date="2022-02" db="EMBL/GenBank/DDBJ databases">
        <title>Plant Genome Project.</title>
        <authorList>
            <person name="Zhang R.-G."/>
        </authorList>
    </citation>
    <scope>NUCLEOTIDE SEQUENCE</scope>
    <source>
        <strain evidence="1">AT1</strain>
    </source>
</reference>
<evidence type="ECO:0000313" key="1">
    <source>
        <dbReference type="EMBL" id="KAI8563757.1"/>
    </source>
</evidence>
<organism evidence="1 2">
    <name type="scientific">Rhododendron molle</name>
    <name type="common">Chinese azalea</name>
    <name type="synonym">Azalea mollis</name>
    <dbReference type="NCBI Taxonomy" id="49168"/>
    <lineage>
        <taxon>Eukaryota</taxon>
        <taxon>Viridiplantae</taxon>
        <taxon>Streptophyta</taxon>
        <taxon>Embryophyta</taxon>
        <taxon>Tracheophyta</taxon>
        <taxon>Spermatophyta</taxon>
        <taxon>Magnoliopsida</taxon>
        <taxon>eudicotyledons</taxon>
        <taxon>Gunneridae</taxon>
        <taxon>Pentapetalae</taxon>
        <taxon>asterids</taxon>
        <taxon>Ericales</taxon>
        <taxon>Ericaceae</taxon>
        <taxon>Ericoideae</taxon>
        <taxon>Rhodoreae</taxon>
        <taxon>Rhododendron</taxon>
    </lineage>
</organism>
<proteinExistence type="predicted"/>
<keyword evidence="2" id="KW-1185">Reference proteome</keyword>
<evidence type="ECO:0000313" key="2">
    <source>
        <dbReference type="Proteomes" id="UP001062846"/>
    </source>
</evidence>
<sequence length="80" mass="9194">MASAISNATTFGWVRRPCACRSGQCIPTRAGLKSKYPNRYYYKCSRGNVRLLHSPFFHLNIFACTINYVNYVTKSTFFIL</sequence>
<name>A0ACC0PGC0_RHOML</name>
<comment type="caution">
    <text evidence="1">The sequence shown here is derived from an EMBL/GenBank/DDBJ whole genome shotgun (WGS) entry which is preliminary data.</text>
</comment>